<dbReference type="EMBL" id="SJLL01000574">
    <property type="protein sequence ID" value="TYK91586.1"/>
    <property type="molecule type" value="Genomic_DNA"/>
</dbReference>
<feature type="non-terminal residue" evidence="1">
    <location>
        <position position="130"/>
    </location>
</feature>
<dbReference type="InterPro" id="IPR018580">
    <property type="entry name" value="Uncharacterised_YfhO"/>
</dbReference>
<organism evidence="1 2">
    <name type="scientific">Streptococcus pyogenes</name>
    <dbReference type="NCBI Taxonomy" id="1314"/>
    <lineage>
        <taxon>Bacteria</taxon>
        <taxon>Bacillati</taxon>
        <taxon>Bacillota</taxon>
        <taxon>Bacilli</taxon>
        <taxon>Lactobacillales</taxon>
        <taxon>Streptococcaceae</taxon>
        <taxon>Streptococcus</taxon>
    </lineage>
</organism>
<proteinExistence type="predicted"/>
<protein>
    <submittedName>
        <fullName evidence="1">Copper ABC transporter permease</fullName>
    </submittedName>
</protein>
<dbReference type="Pfam" id="PF09586">
    <property type="entry name" value="YfhO"/>
    <property type="match status" value="1"/>
</dbReference>
<sequence length="130" mass="14564">YQNNTLIMDSLLGIKYNLSENSLDNFGFTKVNSSGSMTLYQNHYSSPLAILTRGVHKDVNISVNTLDNQTKLLNQISGQSLTYFHRQPSQLISGAKQFNQQVSGQSKSLQQSTVITYQVTIPERSQLYVS</sequence>
<feature type="non-terminal residue" evidence="1">
    <location>
        <position position="1"/>
    </location>
</feature>
<dbReference type="Proteomes" id="UP000324058">
    <property type="component" value="Unassembled WGS sequence"/>
</dbReference>
<dbReference type="OrthoDB" id="9815466at2"/>
<comment type="caution">
    <text evidence="1">The sequence shown here is derived from an EMBL/GenBank/DDBJ whole genome shotgun (WGS) entry which is preliminary data.</text>
</comment>
<gene>
    <name evidence="1" type="ORF">E0F66_12850</name>
</gene>
<evidence type="ECO:0000313" key="1">
    <source>
        <dbReference type="EMBL" id="TYK91586.1"/>
    </source>
</evidence>
<dbReference type="AlphaFoldDB" id="A0A5S4T5H1"/>
<name>A0A5S4T5H1_STRPY</name>
<evidence type="ECO:0000313" key="2">
    <source>
        <dbReference type="Proteomes" id="UP000324058"/>
    </source>
</evidence>
<accession>A0A5S4T5H1</accession>
<dbReference type="RefSeq" id="WP_148842720.1">
    <property type="nucleotide sequence ID" value="NZ_SJLL01000574.1"/>
</dbReference>
<reference evidence="1 2" key="1">
    <citation type="submission" date="2019-02" db="EMBL/GenBank/DDBJ databases">
        <title>Novel genomic isolates of S. pyogenes and S. dysgalactiae subsp. equisimilis associated to necrotising fasciitis (NSTI).</title>
        <authorList>
            <person name="Barrantes I."/>
        </authorList>
    </citation>
    <scope>NUCLEOTIDE SEQUENCE [LARGE SCALE GENOMIC DNA]</scope>
    <source>
        <strain evidence="1 2">SPY2028</strain>
    </source>
</reference>